<organism evidence="1">
    <name type="scientific">marine sediment metagenome</name>
    <dbReference type="NCBI Taxonomy" id="412755"/>
    <lineage>
        <taxon>unclassified sequences</taxon>
        <taxon>metagenomes</taxon>
        <taxon>ecological metagenomes</taxon>
    </lineage>
</organism>
<evidence type="ECO:0000313" key="1">
    <source>
        <dbReference type="EMBL" id="KKL08536.1"/>
    </source>
</evidence>
<gene>
    <name evidence="1" type="ORF">LCGC14_2574910</name>
</gene>
<reference evidence="1" key="1">
    <citation type="journal article" date="2015" name="Nature">
        <title>Complex archaea that bridge the gap between prokaryotes and eukaryotes.</title>
        <authorList>
            <person name="Spang A."/>
            <person name="Saw J.H."/>
            <person name="Jorgensen S.L."/>
            <person name="Zaremba-Niedzwiedzka K."/>
            <person name="Martijn J."/>
            <person name="Lind A.E."/>
            <person name="van Eijk R."/>
            <person name="Schleper C."/>
            <person name="Guy L."/>
            <person name="Ettema T.J."/>
        </authorList>
    </citation>
    <scope>NUCLEOTIDE SEQUENCE</scope>
</reference>
<dbReference type="AlphaFoldDB" id="A0A0F9CSC5"/>
<sequence>MRVIAEGENLSQLREVSGTLRVYLTRDLTDEEIVILEQKFIEVKQQARILVVKGDLEQVKGMFNKEVLGWQLIADNDSRIAWALGLGVAVLALRSK</sequence>
<protein>
    <submittedName>
        <fullName evidence="1">Uncharacterized protein</fullName>
    </submittedName>
</protein>
<comment type="caution">
    <text evidence="1">The sequence shown here is derived from an EMBL/GenBank/DDBJ whole genome shotgun (WGS) entry which is preliminary data.</text>
</comment>
<accession>A0A0F9CSC5</accession>
<proteinExistence type="predicted"/>
<name>A0A0F9CSC5_9ZZZZ</name>
<dbReference type="EMBL" id="LAZR01042840">
    <property type="protein sequence ID" value="KKL08536.1"/>
    <property type="molecule type" value="Genomic_DNA"/>
</dbReference>